<gene>
    <name evidence="1" type="ORF">DERYTH_LOCUS460</name>
</gene>
<dbReference type="OrthoDB" id="2484088at2759"/>
<organism evidence="1 2">
    <name type="scientific">Dentiscutata erythropus</name>
    <dbReference type="NCBI Taxonomy" id="1348616"/>
    <lineage>
        <taxon>Eukaryota</taxon>
        <taxon>Fungi</taxon>
        <taxon>Fungi incertae sedis</taxon>
        <taxon>Mucoromycota</taxon>
        <taxon>Glomeromycotina</taxon>
        <taxon>Glomeromycetes</taxon>
        <taxon>Diversisporales</taxon>
        <taxon>Gigasporaceae</taxon>
        <taxon>Dentiscutata</taxon>
    </lineage>
</organism>
<evidence type="ECO:0000313" key="1">
    <source>
        <dbReference type="EMBL" id="CAG8450035.1"/>
    </source>
</evidence>
<dbReference type="EMBL" id="CAJVPY010000103">
    <property type="protein sequence ID" value="CAG8450035.1"/>
    <property type="molecule type" value="Genomic_DNA"/>
</dbReference>
<proteinExistence type="predicted"/>
<keyword evidence="2" id="KW-1185">Reference proteome</keyword>
<name>A0A9N8VH33_9GLOM</name>
<protein>
    <submittedName>
        <fullName evidence="1">21702_t:CDS:1</fullName>
    </submittedName>
</protein>
<reference evidence="1" key="1">
    <citation type="submission" date="2021-06" db="EMBL/GenBank/DDBJ databases">
        <authorList>
            <person name="Kallberg Y."/>
            <person name="Tangrot J."/>
            <person name="Rosling A."/>
        </authorList>
    </citation>
    <scope>NUCLEOTIDE SEQUENCE</scope>
    <source>
        <strain evidence="1">MA453B</strain>
    </source>
</reference>
<comment type="caution">
    <text evidence="1">The sequence shown here is derived from an EMBL/GenBank/DDBJ whole genome shotgun (WGS) entry which is preliminary data.</text>
</comment>
<dbReference type="AlphaFoldDB" id="A0A9N8VH33"/>
<sequence>MRCQEEELTNNEIERERCYQNLLTELALEIRIEITWSIVNGYQNEPPNSNNTKSELQLTNLDEAYLVDIPQWGETPEGLEFEGSSDNRYKDTGYGYYNLHLDSNNCWWNTNKDKKLFPEFTANLESSEWLSEFDDNINWDYNDSYKTKKVYKPIMTSTNLLTKVGRLRTLDFSKMISIPKLVTLGRNWPEID</sequence>
<dbReference type="Proteomes" id="UP000789405">
    <property type="component" value="Unassembled WGS sequence"/>
</dbReference>
<evidence type="ECO:0000313" key="2">
    <source>
        <dbReference type="Proteomes" id="UP000789405"/>
    </source>
</evidence>
<accession>A0A9N8VH33</accession>